<keyword evidence="3" id="KW-1185">Reference proteome</keyword>
<organism evidence="2 3">
    <name type="scientific">Piloderma croceum (strain F 1598)</name>
    <dbReference type="NCBI Taxonomy" id="765440"/>
    <lineage>
        <taxon>Eukaryota</taxon>
        <taxon>Fungi</taxon>
        <taxon>Dikarya</taxon>
        <taxon>Basidiomycota</taxon>
        <taxon>Agaricomycotina</taxon>
        <taxon>Agaricomycetes</taxon>
        <taxon>Agaricomycetidae</taxon>
        <taxon>Atheliales</taxon>
        <taxon>Atheliaceae</taxon>
        <taxon>Piloderma</taxon>
    </lineage>
</organism>
<feature type="region of interest" description="Disordered" evidence="1">
    <location>
        <begin position="57"/>
        <end position="79"/>
    </location>
</feature>
<proteinExistence type="predicted"/>
<evidence type="ECO:0000313" key="3">
    <source>
        <dbReference type="Proteomes" id="UP000054166"/>
    </source>
</evidence>
<evidence type="ECO:0000256" key="1">
    <source>
        <dbReference type="SAM" id="MobiDB-lite"/>
    </source>
</evidence>
<protein>
    <submittedName>
        <fullName evidence="2">Uncharacterized protein</fullName>
    </submittedName>
</protein>
<dbReference type="AlphaFoldDB" id="A0A0C3FUV4"/>
<dbReference type="Proteomes" id="UP000054166">
    <property type="component" value="Unassembled WGS sequence"/>
</dbReference>
<reference evidence="2 3" key="1">
    <citation type="submission" date="2014-04" db="EMBL/GenBank/DDBJ databases">
        <authorList>
            <consortium name="DOE Joint Genome Institute"/>
            <person name="Kuo A."/>
            <person name="Tarkka M."/>
            <person name="Buscot F."/>
            <person name="Kohler A."/>
            <person name="Nagy L.G."/>
            <person name="Floudas D."/>
            <person name="Copeland A."/>
            <person name="Barry K.W."/>
            <person name="Cichocki N."/>
            <person name="Veneault-Fourrey C."/>
            <person name="LaButti K."/>
            <person name="Lindquist E.A."/>
            <person name="Lipzen A."/>
            <person name="Lundell T."/>
            <person name="Morin E."/>
            <person name="Murat C."/>
            <person name="Sun H."/>
            <person name="Tunlid A."/>
            <person name="Henrissat B."/>
            <person name="Grigoriev I.V."/>
            <person name="Hibbett D.S."/>
            <person name="Martin F."/>
            <person name="Nordberg H.P."/>
            <person name="Cantor M.N."/>
            <person name="Hua S.X."/>
        </authorList>
    </citation>
    <scope>NUCLEOTIDE SEQUENCE [LARGE SCALE GENOMIC DNA]</scope>
    <source>
        <strain evidence="2 3">F 1598</strain>
    </source>
</reference>
<dbReference type="InParanoid" id="A0A0C3FUV4"/>
<feature type="compositionally biased region" description="Polar residues" evidence="1">
    <location>
        <begin position="60"/>
        <end position="70"/>
    </location>
</feature>
<gene>
    <name evidence="2" type="ORF">PILCRDRAFT_3215</name>
</gene>
<reference evidence="3" key="2">
    <citation type="submission" date="2015-01" db="EMBL/GenBank/DDBJ databases">
        <title>Evolutionary Origins and Diversification of the Mycorrhizal Mutualists.</title>
        <authorList>
            <consortium name="DOE Joint Genome Institute"/>
            <consortium name="Mycorrhizal Genomics Consortium"/>
            <person name="Kohler A."/>
            <person name="Kuo A."/>
            <person name="Nagy L.G."/>
            <person name="Floudas D."/>
            <person name="Copeland A."/>
            <person name="Barry K.W."/>
            <person name="Cichocki N."/>
            <person name="Veneault-Fourrey C."/>
            <person name="LaButti K."/>
            <person name="Lindquist E.A."/>
            <person name="Lipzen A."/>
            <person name="Lundell T."/>
            <person name="Morin E."/>
            <person name="Murat C."/>
            <person name="Riley R."/>
            <person name="Ohm R."/>
            <person name="Sun H."/>
            <person name="Tunlid A."/>
            <person name="Henrissat B."/>
            <person name="Grigoriev I.V."/>
            <person name="Hibbett D.S."/>
            <person name="Martin F."/>
        </authorList>
    </citation>
    <scope>NUCLEOTIDE SEQUENCE [LARGE SCALE GENOMIC DNA]</scope>
    <source>
        <strain evidence="3">F 1598</strain>
    </source>
</reference>
<evidence type="ECO:0000313" key="2">
    <source>
        <dbReference type="EMBL" id="KIM88180.1"/>
    </source>
</evidence>
<accession>A0A0C3FUV4</accession>
<dbReference type="HOGENOM" id="CLU_1124898_0_0_1"/>
<name>A0A0C3FUV4_PILCF</name>
<dbReference type="EMBL" id="KN832977">
    <property type="protein sequence ID" value="KIM88180.1"/>
    <property type="molecule type" value="Genomic_DNA"/>
</dbReference>
<sequence>MQQKVDATSEAFVEAHAATMSQTDFGSSASIPLSAIQCASGSVLNGLPDAILQKTKENAETSTPNATLASGSKDDTSSHIPLSAMRKTGTAVKPQNLVKFEDMGDDPFTTEAALASVSEGDDAPFQTPLSEVRKTRAAVKAEDPVKSEDACTDPLTTKAALASPSKKPLRTLPSAMRKVTKQRAHVRFEDMGELIGPVNTALAYLLYRAAGTPPSASARLPEASKISATLSELVPSPIPISVITDSR</sequence>